<dbReference type="Proteomes" id="UP001163321">
    <property type="component" value="Chromosome 3"/>
</dbReference>
<proteinExistence type="predicted"/>
<evidence type="ECO:0000313" key="2">
    <source>
        <dbReference type="Proteomes" id="UP001163321"/>
    </source>
</evidence>
<evidence type="ECO:0000313" key="1">
    <source>
        <dbReference type="EMBL" id="KAI9914550.1"/>
    </source>
</evidence>
<keyword evidence="2" id="KW-1185">Reference proteome</keyword>
<dbReference type="EMBL" id="CM047582">
    <property type="protein sequence ID" value="KAI9914550.1"/>
    <property type="molecule type" value="Genomic_DNA"/>
</dbReference>
<name>A0ACC0W7D1_9STRA</name>
<accession>A0ACC0W7D1</accession>
<organism evidence="1 2">
    <name type="scientific">Peronosclerospora sorghi</name>
    <dbReference type="NCBI Taxonomy" id="230839"/>
    <lineage>
        <taxon>Eukaryota</taxon>
        <taxon>Sar</taxon>
        <taxon>Stramenopiles</taxon>
        <taxon>Oomycota</taxon>
        <taxon>Peronosporomycetes</taxon>
        <taxon>Peronosporales</taxon>
        <taxon>Peronosporaceae</taxon>
        <taxon>Peronosclerospora</taxon>
    </lineage>
</organism>
<reference evidence="1 2" key="1">
    <citation type="journal article" date="2022" name="bioRxiv">
        <title>The genome of the oomycete Peronosclerospora sorghi, a cosmopolitan pathogen of maize and sorghum, is inflated with dispersed pseudogenes.</title>
        <authorList>
            <person name="Fletcher K."/>
            <person name="Martin F."/>
            <person name="Isakeit T."/>
            <person name="Cavanaugh K."/>
            <person name="Magill C."/>
            <person name="Michelmore R."/>
        </authorList>
    </citation>
    <scope>NUCLEOTIDE SEQUENCE [LARGE SCALE GENOMIC DNA]</scope>
    <source>
        <strain evidence="1">P6</strain>
    </source>
</reference>
<comment type="caution">
    <text evidence="1">The sequence shown here is derived from an EMBL/GenBank/DDBJ whole genome shotgun (WGS) entry which is preliminary data.</text>
</comment>
<protein>
    <submittedName>
        <fullName evidence="1">Uncharacterized protein</fullName>
    </submittedName>
</protein>
<sequence>MRPAVSIARRYSDTRLGGLSYEIKGASRKQRASKEKQRVASSEADEMLLALERHAVTRQYKRRVEWEVARRSARMDRELQQYFHQPKDFRISSERRQWCQRRLRLLKGVHAKI</sequence>
<gene>
    <name evidence="1" type="ORF">PsorP6_008393</name>
</gene>